<sequence length="215" mass="25180">MQPFKLTIFRQSRVLFGLFLLPFAFIGLLLLGFQIGSSILGLFFFVIYLLLYYYFTVGHLTISIKNEHLHFTWKKKVVFNYKQVDDLPLANIRTIVIDNGRFLRKLITDNKTVFINTTKVDPNDNLKLIHFLQTFAKNNNIRVISSWRNWADNGYLKTAYKINIASIVIAFIIVCLFIARKGFSSWQLSVFLLFIPQLFLYGQQMNLEMKEDNSK</sequence>
<gene>
    <name evidence="2" type="ORF">SAMN02745131_02598</name>
</gene>
<keyword evidence="3" id="KW-1185">Reference proteome</keyword>
<proteinExistence type="predicted"/>
<keyword evidence="1" id="KW-1133">Transmembrane helix</keyword>
<evidence type="ECO:0000256" key="1">
    <source>
        <dbReference type="SAM" id="Phobius"/>
    </source>
</evidence>
<feature type="transmembrane region" description="Helical" evidence="1">
    <location>
        <begin position="158"/>
        <end position="179"/>
    </location>
</feature>
<organism evidence="2 3">
    <name type="scientific">Flavisolibacter ginsengisoli DSM 18119</name>
    <dbReference type="NCBI Taxonomy" id="1121884"/>
    <lineage>
        <taxon>Bacteria</taxon>
        <taxon>Pseudomonadati</taxon>
        <taxon>Bacteroidota</taxon>
        <taxon>Chitinophagia</taxon>
        <taxon>Chitinophagales</taxon>
        <taxon>Chitinophagaceae</taxon>
        <taxon>Flavisolibacter</taxon>
    </lineage>
</organism>
<evidence type="ECO:0000313" key="2">
    <source>
        <dbReference type="EMBL" id="SHF42238.1"/>
    </source>
</evidence>
<feature type="transmembrane region" description="Helical" evidence="1">
    <location>
        <begin position="12"/>
        <end position="33"/>
    </location>
</feature>
<reference evidence="2 3" key="1">
    <citation type="submission" date="2016-11" db="EMBL/GenBank/DDBJ databases">
        <authorList>
            <person name="Jaros S."/>
            <person name="Januszkiewicz K."/>
            <person name="Wedrychowicz H."/>
        </authorList>
    </citation>
    <scope>NUCLEOTIDE SEQUENCE [LARGE SCALE GENOMIC DNA]</scope>
    <source>
        <strain evidence="2 3">DSM 18119</strain>
    </source>
</reference>
<feature type="transmembrane region" description="Helical" evidence="1">
    <location>
        <begin position="39"/>
        <end position="55"/>
    </location>
</feature>
<dbReference type="AlphaFoldDB" id="A0A1M5BIH5"/>
<dbReference type="OrthoDB" id="1151489at2"/>
<dbReference type="STRING" id="1121884.SAMN02745131_02598"/>
<accession>A0A1M5BIH5</accession>
<protein>
    <submittedName>
        <fullName evidence="2">Uncharacterized protein</fullName>
    </submittedName>
</protein>
<feature type="transmembrane region" description="Helical" evidence="1">
    <location>
        <begin position="185"/>
        <end position="202"/>
    </location>
</feature>
<evidence type="ECO:0000313" key="3">
    <source>
        <dbReference type="Proteomes" id="UP000184048"/>
    </source>
</evidence>
<keyword evidence="1" id="KW-0472">Membrane</keyword>
<name>A0A1M5BIH5_9BACT</name>
<dbReference type="Proteomes" id="UP000184048">
    <property type="component" value="Unassembled WGS sequence"/>
</dbReference>
<dbReference type="EMBL" id="FQUU01000010">
    <property type="protein sequence ID" value="SHF42238.1"/>
    <property type="molecule type" value="Genomic_DNA"/>
</dbReference>
<dbReference type="RefSeq" id="WP_072835762.1">
    <property type="nucleotide sequence ID" value="NZ_FQUU01000010.1"/>
</dbReference>
<keyword evidence="1" id="KW-0812">Transmembrane</keyword>